<feature type="region of interest" description="Disordered" evidence="1">
    <location>
        <begin position="1"/>
        <end position="25"/>
    </location>
</feature>
<organism evidence="2 3">
    <name type="scientific">Haloarcula vallismortis</name>
    <name type="common">Halobacterium vallismortis</name>
    <dbReference type="NCBI Taxonomy" id="28442"/>
    <lineage>
        <taxon>Archaea</taxon>
        <taxon>Methanobacteriati</taxon>
        <taxon>Methanobacteriota</taxon>
        <taxon>Stenosarchaea group</taxon>
        <taxon>Halobacteria</taxon>
        <taxon>Halobacteriales</taxon>
        <taxon>Haloarculaceae</taxon>
        <taxon>Haloarcula</taxon>
    </lineage>
</organism>
<dbReference type="RefSeq" id="WP_004517581.1">
    <property type="nucleotide sequence ID" value="NZ_FNOF01000035.1"/>
</dbReference>
<proteinExistence type="predicted"/>
<dbReference type="AlphaFoldDB" id="A0A1H3B0N5"/>
<dbReference type="Proteomes" id="UP000182573">
    <property type="component" value="Unassembled WGS sequence"/>
</dbReference>
<reference evidence="2 3" key="1">
    <citation type="submission" date="2016-10" db="EMBL/GenBank/DDBJ databases">
        <authorList>
            <person name="de Groot N.N."/>
        </authorList>
    </citation>
    <scope>NUCLEOTIDE SEQUENCE [LARGE SCALE GENOMIC DNA]</scope>
    <source>
        <strain evidence="2 3">DSM 3756</strain>
    </source>
</reference>
<accession>A0A1H3B0N5</accession>
<feature type="region of interest" description="Disordered" evidence="1">
    <location>
        <begin position="42"/>
        <end position="72"/>
    </location>
</feature>
<gene>
    <name evidence="2" type="ORF">SAMN05443574_1358</name>
</gene>
<dbReference type="STRING" id="28442.SAMN05443574_1358"/>
<name>A0A1H3B0N5_HALVA</name>
<protein>
    <submittedName>
        <fullName evidence="2">Uncharacterized protein</fullName>
    </submittedName>
</protein>
<evidence type="ECO:0000256" key="1">
    <source>
        <dbReference type="SAM" id="MobiDB-lite"/>
    </source>
</evidence>
<feature type="compositionally biased region" description="Basic and acidic residues" evidence="1">
    <location>
        <begin position="42"/>
        <end position="52"/>
    </location>
</feature>
<dbReference type="EMBL" id="FNOF01000035">
    <property type="protein sequence ID" value="SDX35365.1"/>
    <property type="molecule type" value="Genomic_DNA"/>
</dbReference>
<sequence>MTRKSKRELERMLEQLSTSTEDVEDLSTDELTMLLLRDAHGHADLTDDQRESAEEEWSNRVQAASDSPGPRP</sequence>
<evidence type="ECO:0000313" key="2">
    <source>
        <dbReference type="EMBL" id="SDX35365.1"/>
    </source>
</evidence>
<evidence type="ECO:0000313" key="3">
    <source>
        <dbReference type="Proteomes" id="UP000182573"/>
    </source>
</evidence>